<gene>
    <name evidence="6" type="ORF">HF526_08965</name>
</gene>
<dbReference type="Pfam" id="PF00440">
    <property type="entry name" value="TetR_N"/>
    <property type="match status" value="1"/>
</dbReference>
<accession>A0ABX1S949</accession>
<evidence type="ECO:0000256" key="2">
    <source>
        <dbReference type="ARBA" id="ARBA00023125"/>
    </source>
</evidence>
<evidence type="ECO:0000259" key="5">
    <source>
        <dbReference type="PROSITE" id="PS50977"/>
    </source>
</evidence>
<evidence type="ECO:0000256" key="1">
    <source>
        <dbReference type="ARBA" id="ARBA00023015"/>
    </source>
</evidence>
<dbReference type="InterPro" id="IPR001647">
    <property type="entry name" value="HTH_TetR"/>
</dbReference>
<reference evidence="6 7" key="1">
    <citation type="submission" date="2020-04" db="EMBL/GenBank/DDBJ databases">
        <authorList>
            <person name="Klaysubun C."/>
            <person name="Duangmal K."/>
            <person name="Lipun K."/>
        </authorList>
    </citation>
    <scope>NUCLEOTIDE SEQUENCE [LARGE SCALE GENOMIC DNA]</scope>
    <source>
        <strain evidence="6 7">K10HN5</strain>
    </source>
</reference>
<keyword evidence="3" id="KW-0804">Transcription</keyword>
<dbReference type="RefSeq" id="WP_169380883.1">
    <property type="nucleotide sequence ID" value="NZ_JAAXLA010000012.1"/>
</dbReference>
<evidence type="ECO:0000256" key="3">
    <source>
        <dbReference type="ARBA" id="ARBA00023163"/>
    </source>
</evidence>
<dbReference type="PRINTS" id="PR00455">
    <property type="entry name" value="HTHTETR"/>
</dbReference>
<name>A0ABX1S949_9PSEU</name>
<dbReference type="SUPFAM" id="SSF48498">
    <property type="entry name" value="Tetracyclin repressor-like, C-terminal domain"/>
    <property type="match status" value="1"/>
</dbReference>
<sequence>MTAPAPRPLRADAARNHERLVRAARAVFQESGTAAAPLEEVARRAGVGVATLYRRFAGRDELVAAVFEQYFAEEIEPLAERAARAADPWAGLVEMLDAAVATVAAHRAILGAAKDAGAITAGTVGRFLGPLADVLDRAQATGVVRADLELRDLSAVVLMVVSTLGPPGLADPCAAGPGSPAELAARRRRYLGLVLDGLRPPSGARSSAGLTSPQL</sequence>
<evidence type="ECO:0000313" key="7">
    <source>
        <dbReference type="Proteomes" id="UP000820669"/>
    </source>
</evidence>
<dbReference type="SUPFAM" id="SSF46689">
    <property type="entry name" value="Homeodomain-like"/>
    <property type="match status" value="1"/>
</dbReference>
<dbReference type="PANTHER" id="PTHR30055">
    <property type="entry name" value="HTH-TYPE TRANSCRIPTIONAL REGULATOR RUTR"/>
    <property type="match status" value="1"/>
</dbReference>
<keyword evidence="1" id="KW-0805">Transcription regulation</keyword>
<dbReference type="PANTHER" id="PTHR30055:SF234">
    <property type="entry name" value="HTH-TYPE TRANSCRIPTIONAL REGULATOR BETI"/>
    <property type="match status" value="1"/>
</dbReference>
<keyword evidence="2 4" id="KW-0238">DNA-binding</keyword>
<proteinExistence type="predicted"/>
<dbReference type="InterPro" id="IPR009057">
    <property type="entry name" value="Homeodomain-like_sf"/>
</dbReference>
<dbReference type="Proteomes" id="UP000820669">
    <property type="component" value="Unassembled WGS sequence"/>
</dbReference>
<feature type="DNA-binding region" description="H-T-H motif" evidence="4">
    <location>
        <begin position="37"/>
        <end position="56"/>
    </location>
</feature>
<dbReference type="InterPro" id="IPR049445">
    <property type="entry name" value="TetR_SbtR-like_C"/>
</dbReference>
<comment type="caution">
    <text evidence="6">The sequence shown here is derived from an EMBL/GenBank/DDBJ whole genome shotgun (WGS) entry which is preliminary data.</text>
</comment>
<dbReference type="EMBL" id="JAAXLA010000012">
    <property type="protein sequence ID" value="NMH97439.1"/>
    <property type="molecule type" value="Genomic_DNA"/>
</dbReference>
<feature type="domain" description="HTH tetR-type" evidence="5">
    <location>
        <begin position="14"/>
        <end position="74"/>
    </location>
</feature>
<evidence type="ECO:0000313" key="6">
    <source>
        <dbReference type="EMBL" id="NMH97439.1"/>
    </source>
</evidence>
<organism evidence="6 7">
    <name type="scientific">Pseudonocardia acidicola</name>
    <dbReference type="NCBI Taxonomy" id="2724939"/>
    <lineage>
        <taxon>Bacteria</taxon>
        <taxon>Bacillati</taxon>
        <taxon>Actinomycetota</taxon>
        <taxon>Actinomycetes</taxon>
        <taxon>Pseudonocardiales</taxon>
        <taxon>Pseudonocardiaceae</taxon>
        <taxon>Pseudonocardia</taxon>
    </lineage>
</organism>
<dbReference type="Gene3D" id="1.10.357.10">
    <property type="entry name" value="Tetracycline Repressor, domain 2"/>
    <property type="match status" value="1"/>
</dbReference>
<protein>
    <submittedName>
        <fullName evidence="6">TetR/AcrR family transcriptional regulator</fullName>
    </submittedName>
</protein>
<keyword evidence="7" id="KW-1185">Reference proteome</keyword>
<dbReference type="PROSITE" id="PS50977">
    <property type="entry name" value="HTH_TETR_2"/>
    <property type="match status" value="1"/>
</dbReference>
<evidence type="ECO:0000256" key="4">
    <source>
        <dbReference type="PROSITE-ProRule" id="PRU00335"/>
    </source>
</evidence>
<dbReference type="InterPro" id="IPR050109">
    <property type="entry name" value="HTH-type_TetR-like_transc_reg"/>
</dbReference>
<dbReference type="InterPro" id="IPR036271">
    <property type="entry name" value="Tet_transcr_reg_TetR-rel_C_sf"/>
</dbReference>
<dbReference type="Pfam" id="PF21597">
    <property type="entry name" value="TetR_C_43"/>
    <property type="match status" value="1"/>
</dbReference>